<evidence type="ECO:0000256" key="3">
    <source>
        <dbReference type="ARBA" id="ARBA00022692"/>
    </source>
</evidence>
<comment type="subcellular location">
    <subcellularLocation>
        <location evidence="1">Cell membrane</location>
        <topology evidence="1">Multi-pass membrane protein</topology>
    </subcellularLocation>
</comment>
<dbReference type="InterPro" id="IPR036259">
    <property type="entry name" value="MFS_trans_sf"/>
</dbReference>
<dbReference type="Pfam" id="PF07690">
    <property type="entry name" value="MFS_1"/>
    <property type="match status" value="1"/>
</dbReference>
<dbReference type="SUPFAM" id="SSF103473">
    <property type="entry name" value="MFS general substrate transporter"/>
    <property type="match status" value="1"/>
</dbReference>
<sequence>MNNRINVSDWIDQKKLSGFQVCTIVLCALVALLDGFDTIVISYVAPEIARIWEIDITTFGPVFATGLFGLMLGALIFGPLADKIGRKSVIVASTFIFGVCSLLTVLADNMSQLILFRLLTGLGLGGALPNIIALTAEYSPRRVRSTMVSLMFIGVPAGSLLGGIITARMIASMGWESVFYLGGTIPLMLAVLLIFALPESIRFYVATGKHAGKVGAILNKIDPAAAFDATVEFHLSEQKADGFTVKHLFAANRTRNTLLLWVVFFMNLLVMYFLLNWMPTVLKAAGFPIEKAIIASSMMQGGGILGGILASRIGDRGNLRKVLFGFYCLAAISVATIGFVSNLAGLMIVILIAGFSVIGAQFIINGLAASIYPTSIRSTGVGWALGIGRIGSIIGPIIGGMILSLKWSTSSIYLVGAFPAILAAIAVVLMSIRNQPDIPAGQKKDPLDINA</sequence>
<feature type="transmembrane region" description="Helical" evidence="6">
    <location>
        <begin position="292"/>
        <end position="310"/>
    </location>
</feature>
<feature type="transmembrane region" description="Helical" evidence="6">
    <location>
        <begin position="411"/>
        <end position="432"/>
    </location>
</feature>
<evidence type="ECO:0000259" key="7">
    <source>
        <dbReference type="PROSITE" id="PS50850"/>
    </source>
</evidence>
<evidence type="ECO:0000256" key="5">
    <source>
        <dbReference type="ARBA" id="ARBA00023136"/>
    </source>
</evidence>
<comment type="caution">
    <text evidence="8">The sequence shown here is derived from an EMBL/GenBank/DDBJ whole genome shotgun (WGS) entry which is preliminary data.</text>
</comment>
<name>A0A939BT49_9BACL</name>
<keyword evidence="4 6" id="KW-1133">Transmembrane helix</keyword>
<dbReference type="Gene3D" id="1.20.1250.20">
    <property type="entry name" value="MFS general substrate transporter like domains"/>
    <property type="match status" value="1"/>
</dbReference>
<proteinExistence type="predicted"/>
<evidence type="ECO:0000256" key="1">
    <source>
        <dbReference type="ARBA" id="ARBA00004651"/>
    </source>
</evidence>
<dbReference type="AlphaFoldDB" id="A0A939BT49"/>
<feature type="transmembrane region" description="Helical" evidence="6">
    <location>
        <begin position="177"/>
        <end position="197"/>
    </location>
</feature>
<dbReference type="RefSeq" id="WP_204516854.1">
    <property type="nucleotide sequence ID" value="NZ_BAABIN010000015.1"/>
</dbReference>
<feature type="transmembrane region" description="Helical" evidence="6">
    <location>
        <begin position="113"/>
        <end position="136"/>
    </location>
</feature>
<feature type="transmembrane region" description="Helical" evidence="6">
    <location>
        <begin position="21"/>
        <end position="44"/>
    </location>
</feature>
<feature type="transmembrane region" description="Helical" evidence="6">
    <location>
        <begin position="56"/>
        <end position="77"/>
    </location>
</feature>
<feature type="transmembrane region" description="Helical" evidence="6">
    <location>
        <begin position="89"/>
        <end position="107"/>
    </location>
</feature>
<feature type="domain" description="Major facilitator superfamily (MFS) profile" evidence="7">
    <location>
        <begin position="23"/>
        <end position="435"/>
    </location>
</feature>
<evidence type="ECO:0000256" key="4">
    <source>
        <dbReference type="ARBA" id="ARBA00022989"/>
    </source>
</evidence>
<reference evidence="8" key="1">
    <citation type="submission" date="2021-01" db="EMBL/GenBank/DDBJ databases">
        <title>Genomic Encyclopedia of Type Strains, Phase IV (KMG-IV): sequencing the most valuable type-strain genomes for metagenomic binning, comparative biology and taxonomic classification.</title>
        <authorList>
            <person name="Goeker M."/>
        </authorList>
    </citation>
    <scope>NUCLEOTIDE SEQUENCE</scope>
    <source>
        <strain evidence="8">DSM 25523</strain>
    </source>
</reference>
<dbReference type="InterPro" id="IPR020846">
    <property type="entry name" value="MFS_dom"/>
</dbReference>
<dbReference type="EMBL" id="JAFBEB010000002">
    <property type="protein sequence ID" value="MBM7589114.1"/>
    <property type="molecule type" value="Genomic_DNA"/>
</dbReference>
<dbReference type="InterPro" id="IPR011701">
    <property type="entry name" value="MFS"/>
</dbReference>
<feature type="transmembrane region" description="Helical" evidence="6">
    <location>
        <begin position="380"/>
        <end position="405"/>
    </location>
</feature>
<feature type="transmembrane region" description="Helical" evidence="6">
    <location>
        <begin position="258"/>
        <end position="280"/>
    </location>
</feature>
<evidence type="ECO:0000256" key="2">
    <source>
        <dbReference type="ARBA" id="ARBA00022448"/>
    </source>
</evidence>
<dbReference type="Proteomes" id="UP000717624">
    <property type="component" value="Unassembled WGS sequence"/>
</dbReference>
<dbReference type="PANTHER" id="PTHR23508">
    <property type="entry name" value="CARBOXYLIC ACID TRANSPORTER PROTEIN HOMOLOG"/>
    <property type="match status" value="1"/>
</dbReference>
<evidence type="ECO:0000313" key="8">
    <source>
        <dbReference type="EMBL" id="MBM7589114.1"/>
    </source>
</evidence>
<feature type="transmembrane region" description="Helical" evidence="6">
    <location>
        <begin position="346"/>
        <end position="368"/>
    </location>
</feature>
<keyword evidence="5 6" id="KW-0472">Membrane</keyword>
<keyword evidence="2" id="KW-0813">Transport</keyword>
<dbReference type="GO" id="GO:0005886">
    <property type="term" value="C:plasma membrane"/>
    <property type="evidence" value="ECO:0007669"/>
    <property type="project" value="UniProtKB-SubCell"/>
</dbReference>
<dbReference type="PANTHER" id="PTHR23508:SF10">
    <property type="entry name" value="CARBOXYLIC ACID TRANSPORTER PROTEIN HOMOLOG"/>
    <property type="match status" value="1"/>
</dbReference>
<keyword evidence="3 6" id="KW-0812">Transmembrane</keyword>
<organism evidence="8 9">
    <name type="scientific">Brevibacillus fulvus</name>
    <dbReference type="NCBI Taxonomy" id="1125967"/>
    <lineage>
        <taxon>Bacteria</taxon>
        <taxon>Bacillati</taxon>
        <taxon>Bacillota</taxon>
        <taxon>Bacilli</taxon>
        <taxon>Bacillales</taxon>
        <taxon>Paenibacillaceae</taxon>
        <taxon>Brevibacillus</taxon>
    </lineage>
</organism>
<feature type="transmembrane region" description="Helical" evidence="6">
    <location>
        <begin position="148"/>
        <end position="171"/>
    </location>
</feature>
<dbReference type="GO" id="GO:0046943">
    <property type="term" value="F:carboxylic acid transmembrane transporter activity"/>
    <property type="evidence" value="ECO:0007669"/>
    <property type="project" value="TreeGrafter"/>
</dbReference>
<dbReference type="PROSITE" id="PS50850">
    <property type="entry name" value="MFS"/>
    <property type="match status" value="1"/>
</dbReference>
<dbReference type="InterPro" id="IPR005829">
    <property type="entry name" value="Sugar_transporter_CS"/>
</dbReference>
<dbReference type="PROSITE" id="PS00217">
    <property type="entry name" value="SUGAR_TRANSPORT_2"/>
    <property type="match status" value="1"/>
</dbReference>
<gene>
    <name evidence="8" type="ORF">JOD01_000712</name>
</gene>
<protein>
    <submittedName>
        <fullName evidence="8">AAHS family 4-hydroxybenzoate transporter-like MFS transporter</fullName>
    </submittedName>
</protein>
<accession>A0A939BT49</accession>
<evidence type="ECO:0000256" key="6">
    <source>
        <dbReference type="SAM" id="Phobius"/>
    </source>
</evidence>
<keyword evidence="9" id="KW-1185">Reference proteome</keyword>
<feature type="transmembrane region" description="Helical" evidence="6">
    <location>
        <begin position="322"/>
        <end position="340"/>
    </location>
</feature>
<evidence type="ECO:0000313" key="9">
    <source>
        <dbReference type="Proteomes" id="UP000717624"/>
    </source>
</evidence>
<dbReference type="CDD" id="cd17365">
    <property type="entry name" value="MFS_PcaK_like"/>
    <property type="match status" value="1"/>
</dbReference>